<dbReference type="PRINTS" id="PR00038">
    <property type="entry name" value="HTHLUXR"/>
</dbReference>
<feature type="domain" description="HTH luxR-type" evidence="4">
    <location>
        <begin position="187"/>
        <end position="252"/>
    </location>
</feature>
<dbReference type="PROSITE" id="PS50043">
    <property type="entry name" value="HTH_LUXR_2"/>
    <property type="match status" value="1"/>
</dbReference>
<reference evidence="5" key="2">
    <citation type="journal article" date="2021" name="PeerJ">
        <title>Extensive microbial diversity within the chicken gut microbiome revealed by metagenomics and culture.</title>
        <authorList>
            <person name="Gilroy R."/>
            <person name="Ravi A."/>
            <person name="Getino M."/>
            <person name="Pursley I."/>
            <person name="Horton D.L."/>
            <person name="Alikhan N.F."/>
            <person name="Baker D."/>
            <person name="Gharbi K."/>
            <person name="Hall N."/>
            <person name="Watson M."/>
            <person name="Adriaenssens E.M."/>
            <person name="Foster-Nyarko E."/>
            <person name="Jarju S."/>
            <person name="Secka A."/>
            <person name="Antonio M."/>
            <person name="Oren A."/>
            <person name="Chaudhuri R.R."/>
            <person name="La Ragione R."/>
            <person name="Hildebrand F."/>
            <person name="Pallen M.J."/>
        </authorList>
    </citation>
    <scope>NUCLEOTIDE SEQUENCE</scope>
    <source>
        <strain evidence="5">6919</strain>
    </source>
</reference>
<dbReference type="Gene3D" id="1.10.10.10">
    <property type="entry name" value="Winged helix-like DNA-binding domain superfamily/Winged helix DNA-binding domain"/>
    <property type="match status" value="1"/>
</dbReference>
<name>A0A9D9IPF8_9BACT</name>
<dbReference type="PANTHER" id="PTHR44688">
    <property type="entry name" value="DNA-BINDING TRANSCRIPTIONAL ACTIVATOR DEVR_DOSR"/>
    <property type="match status" value="1"/>
</dbReference>
<dbReference type="SUPFAM" id="SSF46894">
    <property type="entry name" value="C-terminal effector domain of the bipartite response regulators"/>
    <property type="match status" value="1"/>
</dbReference>
<dbReference type="GO" id="GO:0006355">
    <property type="term" value="P:regulation of DNA-templated transcription"/>
    <property type="evidence" value="ECO:0007669"/>
    <property type="project" value="InterPro"/>
</dbReference>
<comment type="caution">
    <text evidence="5">The sequence shown here is derived from an EMBL/GenBank/DDBJ whole genome shotgun (WGS) entry which is preliminary data.</text>
</comment>
<evidence type="ECO:0000256" key="3">
    <source>
        <dbReference type="ARBA" id="ARBA00023163"/>
    </source>
</evidence>
<sequence>MDDQEQKLKELFTEQDFRESENGNSEILAQRKSLAQSFAETGNGIAVLSDYQKDISYIYSGALGKKIGLESNSIKEFSAFEEAIFKHVPYEELIERHILELRFFQLQKTLPVCERPYYCMLNSLHFRTTNQKYIPILHQSYYLESFPNGSIWLALCLYTPFVENNKQIIREIINNKTGETVLSDTYKQLDKQILSEREKEVISLLAKGQSSKQIADILNISVNTVYRHRQNILAALQVSNTAAAVEIAVRLNLIH</sequence>
<dbReference type="SMART" id="SM00421">
    <property type="entry name" value="HTH_LUXR"/>
    <property type="match status" value="1"/>
</dbReference>
<evidence type="ECO:0000256" key="2">
    <source>
        <dbReference type="ARBA" id="ARBA00023125"/>
    </source>
</evidence>
<dbReference type="Gene3D" id="3.30.450.20">
    <property type="entry name" value="PAS domain"/>
    <property type="match status" value="1"/>
</dbReference>
<accession>A0A9D9IPF8</accession>
<keyword evidence="2" id="KW-0238">DNA-binding</keyword>
<organism evidence="5 6">
    <name type="scientific">Candidatus Limisoma faecipullorum</name>
    <dbReference type="NCBI Taxonomy" id="2840854"/>
    <lineage>
        <taxon>Bacteria</taxon>
        <taxon>Pseudomonadati</taxon>
        <taxon>Bacteroidota</taxon>
        <taxon>Bacteroidia</taxon>
        <taxon>Bacteroidales</taxon>
        <taxon>Candidatus Limisoma</taxon>
    </lineage>
</organism>
<evidence type="ECO:0000313" key="6">
    <source>
        <dbReference type="Proteomes" id="UP000823598"/>
    </source>
</evidence>
<dbReference type="Proteomes" id="UP000823598">
    <property type="component" value="Unassembled WGS sequence"/>
</dbReference>
<reference evidence="5" key="1">
    <citation type="submission" date="2020-10" db="EMBL/GenBank/DDBJ databases">
        <authorList>
            <person name="Gilroy R."/>
        </authorList>
    </citation>
    <scope>NUCLEOTIDE SEQUENCE</scope>
    <source>
        <strain evidence="5">6919</strain>
    </source>
</reference>
<evidence type="ECO:0000259" key="4">
    <source>
        <dbReference type="PROSITE" id="PS50043"/>
    </source>
</evidence>
<dbReference type="AlphaFoldDB" id="A0A9D9IPF8"/>
<evidence type="ECO:0000256" key="1">
    <source>
        <dbReference type="ARBA" id="ARBA00023015"/>
    </source>
</evidence>
<dbReference type="Pfam" id="PF00196">
    <property type="entry name" value="GerE"/>
    <property type="match status" value="1"/>
</dbReference>
<dbReference type="PANTHER" id="PTHR44688:SF16">
    <property type="entry name" value="DNA-BINDING TRANSCRIPTIONAL ACTIVATOR DEVR_DOSR"/>
    <property type="match status" value="1"/>
</dbReference>
<dbReference type="GO" id="GO:0003677">
    <property type="term" value="F:DNA binding"/>
    <property type="evidence" value="ECO:0007669"/>
    <property type="project" value="UniProtKB-KW"/>
</dbReference>
<gene>
    <name evidence="5" type="ORF">IAB88_04420</name>
</gene>
<proteinExistence type="predicted"/>
<keyword evidence="3" id="KW-0804">Transcription</keyword>
<dbReference type="InterPro" id="IPR000792">
    <property type="entry name" value="Tscrpt_reg_LuxR_C"/>
</dbReference>
<dbReference type="InterPro" id="IPR016032">
    <property type="entry name" value="Sig_transdc_resp-reg_C-effctor"/>
</dbReference>
<evidence type="ECO:0000313" key="5">
    <source>
        <dbReference type="EMBL" id="MBO8476217.1"/>
    </source>
</evidence>
<dbReference type="EMBL" id="JADIMC010000053">
    <property type="protein sequence ID" value="MBO8476217.1"/>
    <property type="molecule type" value="Genomic_DNA"/>
</dbReference>
<dbReference type="InterPro" id="IPR036388">
    <property type="entry name" value="WH-like_DNA-bd_sf"/>
</dbReference>
<keyword evidence="1" id="KW-0805">Transcription regulation</keyword>
<dbReference type="CDD" id="cd06170">
    <property type="entry name" value="LuxR_C_like"/>
    <property type="match status" value="1"/>
</dbReference>
<protein>
    <submittedName>
        <fullName evidence="5">Helix-turn-helix transcriptional regulator</fullName>
    </submittedName>
</protein>